<sequence length="374" mass="42222">MVKSALLFLSLCFLVLCHVCVAYRHSQQQSWQRQQHQQQRRFRGQRECQVQDLSALEPNTRIESEGGVTEYWEENNQQLKCAGVAVIRHVIEPKGLLLPSYTNAPKLTYIVQGRGFTGVVFPGCPETYQSFQQSQQSEGNGGSRRYEDFHQKIRNFHQGDVIAYPAGVAHWCYNDGDTPVIAVTVIDTSNNANQLDQNLRKFQLAGNQENQQENTSQQKSTNNIFSGFDIETLAEAFGVSTKTARKLQGHDDDRGEIVLVNDGLGNARSQIVGENGSLVFDGELCEGQLLVVPQNFAVLTQAVNEEFRWISFKTSDNAWRSALAGRNSIMRAMPEEVLMNSYHISREEARNLKYNQEQMEVLSPRTRSWGQPSA</sequence>
<dbReference type="Proteomes" id="UP000189703">
    <property type="component" value="Unplaced"/>
</dbReference>
<dbReference type="eggNOG" id="ENOG502QU1J">
    <property type="taxonomic scope" value="Eukaryota"/>
</dbReference>
<reference evidence="8" key="1">
    <citation type="submission" date="2025-08" db="UniProtKB">
        <authorList>
            <consortium name="RefSeq"/>
        </authorList>
    </citation>
    <scope>IDENTIFICATION</scope>
</reference>
<dbReference type="RefSeq" id="XP_010253028.1">
    <property type="nucleotide sequence ID" value="XM_010254726.2"/>
</dbReference>
<evidence type="ECO:0000256" key="3">
    <source>
        <dbReference type="ARBA" id="ARBA00023129"/>
    </source>
</evidence>
<dbReference type="FunCoup" id="A0A1U7ZIX9">
    <property type="interactions" value="468"/>
</dbReference>
<feature type="signal peptide" evidence="5">
    <location>
        <begin position="1"/>
        <end position="22"/>
    </location>
</feature>
<dbReference type="SUPFAM" id="SSF51182">
    <property type="entry name" value="RmlC-like cupins"/>
    <property type="match status" value="2"/>
</dbReference>
<feature type="chain" id="PRO_5010519981" evidence="5">
    <location>
        <begin position="23"/>
        <end position="374"/>
    </location>
</feature>
<dbReference type="STRING" id="4432.A0A1U7ZIX9"/>
<dbReference type="OMA" id="CEFAFDM"/>
<dbReference type="InterPro" id="IPR006045">
    <property type="entry name" value="Cupin_1"/>
</dbReference>
<evidence type="ECO:0000259" key="6">
    <source>
        <dbReference type="SMART" id="SM00835"/>
    </source>
</evidence>
<name>A0A1U7ZIX9_NELNU</name>
<dbReference type="InterPro" id="IPR011051">
    <property type="entry name" value="RmlC_Cupin_sf"/>
</dbReference>
<dbReference type="PANTHER" id="PTHR31189:SF80">
    <property type="entry name" value="OS02G0456100 PROTEIN"/>
    <property type="match status" value="1"/>
</dbReference>
<dbReference type="InterPro" id="IPR014710">
    <property type="entry name" value="RmlC-like_jellyroll"/>
</dbReference>
<evidence type="ECO:0000256" key="1">
    <source>
        <dbReference type="ARBA" id="ARBA00007178"/>
    </source>
</evidence>
<keyword evidence="3" id="KW-0708">Seed storage protein</keyword>
<dbReference type="GO" id="GO:0045735">
    <property type="term" value="F:nutrient reservoir activity"/>
    <property type="evidence" value="ECO:0007669"/>
    <property type="project" value="UniProtKB-KW"/>
</dbReference>
<feature type="domain" description="Cupin type-1" evidence="6">
    <location>
        <begin position="53"/>
        <end position="245"/>
    </location>
</feature>
<evidence type="ECO:0000313" key="8">
    <source>
        <dbReference type="RefSeq" id="XP_010253028.1"/>
    </source>
</evidence>
<comment type="similarity">
    <text evidence="1">Belongs to the 11S seed storage protein (globulins) family.</text>
</comment>
<dbReference type="KEGG" id="nnu:104594450"/>
<proteinExistence type="inferred from homology"/>
<evidence type="ECO:0000256" key="2">
    <source>
        <dbReference type="ARBA" id="ARBA00022761"/>
    </source>
</evidence>
<gene>
    <name evidence="8" type="primary">LOC104594450</name>
</gene>
<keyword evidence="2" id="KW-0758">Storage protein</keyword>
<keyword evidence="7" id="KW-1185">Reference proteome</keyword>
<dbReference type="Pfam" id="PF00190">
    <property type="entry name" value="Cupin_1"/>
    <property type="match status" value="2"/>
</dbReference>
<dbReference type="CDD" id="cd02242">
    <property type="entry name" value="cupin_11S_legumin_N"/>
    <property type="match status" value="1"/>
</dbReference>
<dbReference type="SMART" id="SM00835">
    <property type="entry name" value="Cupin_1"/>
    <property type="match status" value="2"/>
</dbReference>
<dbReference type="InParanoid" id="A0A1U7ZIX9"/>
<dbReference type="InterPro" id="IPR050253">
    <property type="entry name" value="Seed_Storage-Functional"/>
</dbReference>
<dbReference type="AlphaFoldDB" id="A0A1U7ZIX9"/>
<evidence type="ECO:0000256" key="4">
    <source>
        <dbReference type="ARBA" id="ARBA00023157"/>
    </source>
</evidence>
<evidence type="ECO:0000313" key="7">
    <source>
        <dbReference type="Proteomes" id="UP000189703"/>
    </source>
</evidence>
<dbReference type="GeneID" id="104594450"/>
<dbReference type="OrthoDB" id="1903982at2759"/>
<keyword evidence="4" id="KW-1015">Disulfide bond</keyword>
<keyword evidence="5" id="KW-0732">Signal</keyword>
<feature type="domain" description="Cupin type-1" evidence="6">
    <location>
        <begin position="250"/>
        <end position="350"/>
    </location>
</feature>
<dbReference type="InterPro" id="IPR006044">
    <property type="entry name" value="11S_seedstore_pln"/>
</dbReference>
<dbReference type="PRINTS" id="PR00439">
    <property type="entry name" value="11SGLOBULIN"/>
</dbReference>
<dbReference type="PANTHER" id="PTHR31189">
    <property type="entry name" value="OS03G0336100 PROTEIN-RELATED"/>
    <property type="match status" value="1"/>
</dbReference>
<organism evidence="7 8">
    <name type="scientific">Nelumbo nucifera</name>
    <name type="common">Sacred lotus</name>
    <dbReference type="NCBI Taxonomy" id="4432"/>
    <lineage>
        <taxon>Eukaryota</taxon>
        <taxon>Viridiplantae</taxon>
        <taxon>Streptophyta</taxon>
        <taxon>Embryophyta</taxon>
        <taxon>Tracheophyta</taxon>
        <taxon>Spermatophyta</taxon>
        <taxon>Magnoliopsida</taxon>
        <taxon>Proteales</taxon>
        <taxon>Nelumbonaceae</taxon>
        <taxon>Nelumbo</taxon>
    </lineage>
</organism>
<evidence type="ECO:0000256" key="5">
    <source>
        <dbReference type="SAM" id="SignalP"/>
    </source>
</evidence>
<protein>
    <submittedName>
        <fullName evidence="8">Legumin B-like</fullName>
    </submittedName>
</protein>
<accession>A0A1U7ZIX9</accession>
<dbReference type="Gene3D" id="2.60.120.10">
    <property type="entry name" value="Jelly Rolls"/>
    <property type="match status" value="2"/>
</dbReference>